<dbReference type="EMBL" id="SEKV01000283">
    <property type="protein sequence ID" value="TFY59862.1"/>
    <property type="molecule type" value="Genomic_DNA"/>
</dbReference>
<feature type="region of interest" description="Disordered" evidence="1">
    <location>
        <begin position="35"/>
        <end position="55"/>
    </location>
</feature>
<comment type="caution">
    <text evidence="2">The sequence shown here is derived from an EMBL/GenBank/DDBJ whole genome shotgun (WGS) entry which is preliminary data.</text>
</comment>
<dbReference type="AlphaFoldDB" id="A0A4Y9YCE9"/>
<dbReference type="Proteomes" id="UP000298390">
    <property type="component" value="Unassembled WGS sequence"/>
</dbReference>
<evidence type="ECO:0000313" key="3">
    <source>
        <dbReference type="Proteomes" id="UP000298390"/>
    </source>
</evidence>
<protein>
    <submittedName>
        <fullName evidence="2">Uncharacterized protein</fullName>
    </submittedName>
</protein>
<gene>
    <name evidence="2" type="ORF">EVJ58_g5513</name>
</gene>
<name>A0A4Y9YCE9_9APHY</name>
<proteinExistence type="predicted"/>
<evidence type="ECO:0000256" key="1">
    <source>
        <dbReference type="SAM" id="MobiDB-lite"/>
    </source>
</evidence>
<reference evidence="2 3" key="1">
    <citation type="submission" date="2019-01" db="EMBL/GenBank/DDBJ databases">
        <title>Genome sequencing of the rare red list fungi Fomitopsis rosea.</title>
        <authorList>
            <person name="Buettner E."/>
            <person name="Kellner H."/>
        </authorList>
    </citation>
    <scope>NUCLEOTIDE SEQUENCE [LARGE SCALE GENOMIC DNA]</scope>
    <source>
        <strain evidence="2 3">DSM 105464</strain>
    </source>
</reference>
<evidence type="ECO:0000313" key="2">
    <source>
        <dbReference type="EMBL" id="TFY59862.1"/>
    </source>
</evidence>
<organism evidence="2 3">
    <name type="scientific">Rhodofomes roseus</name>
    <dbReference type="NCBI Taxonomy" id="34475"/>
    <lineage>
        <taxon>Eukaryota</taxon>
        <taxon>Fungi</taxon>
        <taxon>Dikarya</taxon>
        <taxon>Basidiomycota</taxon>
        <taxon>Agaricomycotina</taxon>
        <taxon>Agaricomycetes</taxon>
        <taxon>Polyporales</taxon>
        <taxon>Rhodofomes</taxon>
    </lineage>
</organism>
<sequence>MFACSLHRIALTQITVARTLHLSVSAAHFPRLASHPHRLGHRQHAEFSTTPRRDAAEDESVNVMLETQRKFDRIFKEKPELKQHMMDLYQVLKDEGVDFNGGQAPSKMQMLGLVFKPKVRDALMKVSASFHEMGINPQEMQDDLIKIAKYWKPDSK</sequence>
<accession>A0A4Y9YCE9</accession>